<keyword evidence="8 15" id="KW-1133">Transmembrane helix</keyword>
<gene>
    <name evidence="17" type="ORF">ALP65_02531</name>
</gene>
<dbReference type="InterPro" id="IPR051211">
    <property type="entry name" value="PG_lysyltransferase"/>
</dbReference>
<comment type="catalytic activity">
    <reaction evidence="13">
        <text>L-lysyl-tRNA(Lys) + a 1,2-diacyl-sn-glycero-3-phospho-(1'-sn-glycerol) = a 1,2-diacyl-sn-glycero-3-phospho-1'-(3'-O-L-lysyl)-sn-glycerol + tRNA(Lys)</text>
        <dbReference type="Rhea" id="RHEA:10668"/>
        <dbReference type="Rhea" id="RHEA-COMP:9696"/>
        <dbReference type="Rhea" id="RHEA-COMP:9697"/>
        <dbReference type="ChEBI" id="CHEBI:64716"/>
        <dbReference type="ChEBI" id="CHEBI:75792"/>
        <dbReference type="ChEBI" id="CHEBI:78442"/>
        <dbReference type="ChEBI" id="CHEBI:78529"/>
        <dbReference type="EC" id="2.3.2.3"/>
    </reaction>
</comment>
<feature type="transmembrane region" description="Helical" evidence="15">
    <location>
        <begin position="40"/>
        <end position="60"/>
    </location>
</feature>
<evidence type="ECO:0000256" key="9">
    <source>
        <dbReference type="ARBA" id="ARBA00023098"/>
    </source>
</evidence>
<dbReference type="InterPro" id="IPR016181">
    <property type="entry name" value="Acyl_CoA_acyltransferase"/>
</dbReference>
<evidence type="ECO:0000256" key="2">
    <source>
        <dbReference type="ARBA" id="ARBA00008627"/>
    </source>
</evidence>
<dbReference type="Pfam" id="PF03706">
    <property type="entry name" value="LPG_synthase_TM"/>
    <property type="match status" value="1"/>
</dbReference>
<comment type="caution">
    <text evidence="17">The sequence shown here is derived from an EMBL/GenBank/DDBJ whole genome shotgun (WGS) entry which is preliminary data.</text>
</comment>
<evidence type="ECO:0000313" key="18">
    <source>
        <dbReference type="Proteomes" id="UP000270834"/>
    </source>
</evidence>
<protein>
    <recommendedName>
        <fullName evidence="4">Phosphatidylglycerol lysyltransferase</fullName>
        <ecNumber evidence="3">2.3.2.3</ecNumber>
    </recommendedName>
    <alternativeName>
        <fullName evidence="12">Lysylphosphatidylglycerol synthase</fullName>
    </alternativeName>
</protein>
<evidence type="ECO:0000256" key="3">
    <source>
        <dbReference type="ARBA" id="ARBA00012014"/>
    </source>
</evidence>
<evidence type="ECO:0000256" key="11">
    <source>
        <dbReference type="ARBA" id="ARBA00023251"/>
    </source>
</evidence>
<dbReference type="Proteomes" id="UP000270834">
    <property type="component" value="Unassembled WGS sequence"/>
</dbReference>
<dbReference type="GO" id="GO:0055091">
    <property type="term" value="P:phospholipid homeostasis"/>
    <property type="evidence" value="ECO:0007669"/>
    <property type="project" value="TreeGrafter"/>
</dbReference>
<dbReference type="PANTHER" id="PTHR34697:SF2">
    <property type="entry name" value="PHOSPHATIDYLGLYCEROL LYSYLTRANSFERASE"/>
    <property type="match status" value="1"/>
</dbReference>
<dbReference type="GO" id="GO:0047637">
    <property type="term" value="F:phosphatidylglycerol alanyltransferase activity"/>
    <property type="evidence" value="ECO:0007669"/>
    <property type="project" value="TreeGrafter"/>
</dbReference>
<dbReference type="EC" id="2.3.2.3" evidence="3"/>
<feature type="transmembrane region" description="Helical" evidence="15">
    <location>
        <begin position="272"/>
        <end position="291"/>
    </location>
</feature>
<accession>A0A3M5DUQ1</accession>
<feature type="transmembrane region" description="Helical" evidence="15">
    <location>
        <begin position="243"/>
        <end position="266"/>
    </location>
</feature>
<keyword evidence="6" id="KW-0808">Transferase</keyword>
<evidence type="ECO:0000256" key="4">
    <source>
        <dbReference type="ARBA" id="ARBA00021546"/>
    </source>
</evidence>
<keyword evidence="11" id="KW-0046">Antibiotic resistance</keyword>
<dbReference type="NCBIfam" id="NF033480">
    <property type="entry name" value="bifunc_MprF"/>
    <property type="match status" value="1"/>
</dbReference>
<reference evidence="17 18" key="1">
    <citation type="submission" date="2018-08" db="EMBL/GenBank/DDBJ databases">
        <title>Recombination of ecologically and evolutionarily significant loci maintains genetic cohesion in the Pseudomonas syringae species complex.</title>
        <authorList>
            <person name="Dillon M."/>
            <person name="Thakur S."/>
            <person name="Almeida R.N.D."/>
            <person name="Weir B.S."/>
            <person name="Guttman D.S."/>
        </authorList>
    </citation>
    <scope>NUCLEOTIDE SEQUENCE [LARGE SCALE GENOMIC DNA]</scope>
    <source>
        <strain evidence="17 18">ICMP 7846</strain>
    </source>
</reference>
<feature type="compositionally biased region" description="Pro residues" evidence="14">
    <location>
        <begin position="12"/>
        <end position="21"/>
    </location>
</feature>
<sequence>MRWLMRTDAPVPEHPAPPSSPASPQRIRLIDRITAYRQPIGLVFTLLLFGLALVACYHLLREIDPGALHDAIADVPRPALLGALSATALGFVILLGYEWSASRFAGVTLPMRSLATGGFSAFAIGNAVGLSLLSGGSVRYRLYSRHGIGAAEIARMTLFASLSLGCALPVLAALAALCDLDDAASALHLPRALVAVIAIAVLSLAVGLVAFLARHRLPGERPSPDSLLVRLGRRSLRLPGLRLSLLQLLITALDVAAAATVLYLLLPETPPFAAFLLVYLLALAAGVLSHVPGGVGVFEAVLLAAFAGQLGAAPLAAALLLYRLIYVVLPLLLACLLLLFLEARRLWVTRQAIRVASGFAAPILAILVFLSGVVLLFSGATPAIDTRLEHLGFLIPHRLIDASHLVASLIGVLCLLLAQGLRRRLSAAWALTLVLLLVGALLSLLKGFDWEEASLLSLTAALLAMFRRSFYRPSRLMEVPFSPLYVGASICVVGASVWLLLFANQDVHYSNQLWWQFALDADAPRALRAALGSCLLLLALALGWLLRAAPPAAIREPNAEELQRAARIIRHSDQPDGGLALTGDKALLFHESDDAFLMYARRGRSMIALYDPIGPAMQRAELIWQFRDLCDLHHARPVFYQVRAENLPFYMDIGLTALKLGEEARVDLLRFDLENKGKEMKDLRYTWNRGQRDGLALEFHEPGQAPLDELKAISDAWLGGKQVREKGFSLGRFTPAYLNFFRIAIVRHQGKPVAFANLLETDSRELASLDLMRVHPDAPKLTMEFLMLGLILHYKAQGHARFSLGMVPLAGLQPRRGAPLTQRLGALVFRRGEQFYNFQGLRRFKDKFQPDWEPRYLAVPAGLDPLVALADTAALIAGGLTGLVKR</sequence>
<comment type="subcellular location">
    <subcellularLocation>
        <location evidence="1">Cell membrane</location>
        <topology evidence="1">Multi-pass membrane protein</topology>
    </subcellularLocation>
</comment>
<evidence type="ECO:0000256" key="5">
    <source>
        <dbReference type="ARBA" id="ARBA00022475"/>
    </source>
</evidence>
<evidence type="ECO:0000256" key="1">
    <source>
        <dbReference type="ARBA" id="ARBA00004651"/>
    </source>
</evidence>
<dbReference type="AlphaFoldDB" id="A0A3M5DUQ1"/>
<evidence type="ECO:0000259" key="16">
    <source>
        <dbReference type="Pfam" id="PF09924"/>
    </source>
</evidence>
<evidence type="ECO:0000256" key="12">
    <source>
        <dbReference type="ARBA" id="ARBA00031899"/>
    </source>
</evidence>
<name>A0A3M5DUQ1_PSEAI</name>
<comment type="similarity">
    <text evidence="2">Belongs to the LPG synthase family.</text>
</comment>
<dbReference type="GO" id="GO:0006629">
    <property type="term" value="P:lipid metabolic process"/>
    <property type="evidence" value="ECO:0007669"/>
    <property type="project" value="UniProtKB-KW"/>
</dbReference>
<feature type="transmembrane region" description="Helical" evidence="15">
    <location>
        <begin position="324"/>
        <end position="343"/>
    </location>
</feature>
<evidence type="ECO:0000256" key="6">
    <source>
        <dbReference type="ARBA" id="ARBA00022679"/>
    </source>
</evidence>
<feature type="transmembrane region" description="Helical" evidence="15">
    <location>
        <begin position="399"/>
        <end position="418"/>
    </location>
</feature>
<feature type="transmembrane region" description="Helical" evidence="15">
    <location>
        <begin position="117"/>
        <end position="135"/>
    </location>
</feature>
<proteinExistence type="inferred from homology"/>
<dbReference type="InterPro" id="IPR024320">
    <property type="entry name" value="LPG_synthase_C"/>
</dbReference>
<keyword evidence="10 15" id="KW-0472">Membrane</keyword>
<evidence type="ECO:0000256" key="13">
    <source>
        <dbReference type="ARBA" id="ARBA00047540"/>
    </source>
</evidence>
<evidence type="ECO:0000256" key="10">
    <source>
        <dbReference type="ARBA" id="ARBA00023136"/>
    </source>
</evidence>
<dbReference type="SUPFAM" id="SSF55729">
    <property type="entry name" value="Acyl-CoA N-acyltransferases (Nat)"/>
    <property type="match status" value="1"/>
</dbReference>
<evidence type="ECO:0000256" key="14">
    <source>
        <dbReference type="SAM" id="MobiDB-lite"/>
    </source>
</evidence>
<dbReference type="GO" id="GO:0005886">
    <property type="term" value="C:plasma membrane"/>
    <property type="evidence" value="ECO:0007669"/>
    <property type="project" value="UniProtKB-SubCell"/>
</dbReference>
<feature type="domain" description="Phosphatidylglycerol lysyltransferase C-terminal" evidence="16">
    <location>
        <begin position="570"/>
        <end position="858"/>
    </location>
</feature>
<evidence type="ECO:0000256" key="7">
    <source>
        <dbReference type="ARBA" id="ARBA00022692"/>
    </source>
</evidence>
<evidence type="ECO:0000313" key="17">
    <source>
        <dbReference type="EMBL" id="RMS53646.1"/>
    </source>
</evidence>
<evidence type="ECO:0000256" key="8">
    <source>
        <dbReference type="ARBA" id="ARBA00022989"/>
    </source>
</evidence>
<evidence type="ECO:0000256" key="15">
    <source>
        <dbReference type="SAM" id="Phobius"/>
    </source>
</evidence>
<feature type="transmembrane region" description="Helical" evidence="15">
    <location>
        <begin position="80"/>
        <end position="97"/>
    </location>
</feature>
<dbReference type="InterPro" id="IPR022791">
    <property type="entry name" value="L-PG_synthase/AglD"/>
</dbReference>
<dbReference type="GO" id="GO:0050071">
    <property type="term" value="F:phosphatidylglycerol lysyltransferase activity"/>
    <property type="evidence" value="ECO:0007669"/>
    <property type="project" value="UniProtKB-EC"/>
</dbReference>
<dbReference type="PANTHER" id="PTHR34697">
    <property type="entry name" value="PHOSPHATIDYLGLYCEROL LYSYLTRANSFERASE"/>
    <property type="match status" value="1"/>
</dbReference>
<keyword evidence="7 15" id="KW-0812">Transmembrane</keyword>
<feature type="transmembrane region" description="Helical" evidence="15">
    <location>
        <begin position="483"/>
        <end position="505"/>
    </location>
</feature>
<feature type="transmembrane region" description="Helical" evidence="15">
    <location>
        <begin position="189"/>
        <end position="213"/>
    </location>
</feature>
<feature type="region of interest" description="Disordered" evidence="14">
    <location>
        <begin position="1"/>
        <end position="23"/>
    </location>
</feature>
<keyword evidence="5" id="KW-1003">Cell membrane</keyword>
<dbReference type="GO" id="GO:0046677">
    <property type="term" value="P:response to antibiotic"/>
    <property type="evidence" value="ECO:0007669"/>
    <property type="project" value="UniProtKB-KW"/>
</dbReference>
<feature type="transmembrane region" description="Helical" evidence="15">
    <location>
        <begin position="525"/>
        <end position="546"/>
    </location>
</feature>
<dbReference type="Pfam" id="PF09924">
    <property type="entry name" value="LPG_synthase_C"/>
    <property type="match status" value="1"/>
</dbReference>
<organism evidence="17 18">
    <name type="scientific">Pseudomonas aeruginosa</name>
    <dbReference type="NCBI Taxonomy" id="287"/>
    <lineage>
        <taxon>Bacteria</taxon>
        <taxon>Pseudomonadati</taxon>
        <taxon>Pseudomonadota</taxon>
        <taxon>Gammaproteobacteria</taxon>
        <taxon>Pseudomonadales</taxon>
        <taxon>Pseudomonadaceae</taxon>
        <taxon>Pseudomonas</taxon>
    </lineage>
</organism>
<feature type="transmembrane region" description="Helical" evidence="15">
    <location>
        <begin position="355"/>
        <end position="379"/>
    </location>
</feature>
<dbReference type="EMBL" id="RBSQ01000714">
    <property type="protein sequence ID" value="RMS53646.1"/>
    <property type="molecule type" value="Genomic_DNA"/>
</dbReference>
<feature type="transmembrane region" description="Helical" evidence="15">
    <location>
        <begin position="156"/>
        <end position="177"/>
    </location>
</feature>
<keyword evidence="9" id="KW-0443">Lipid metabolism</keyword>
<feature type="transmembrane region" description="Helical" evidence="15">
    <location>
        <begin position="425"/>
        <end position="447"/>
    </location>
</feature>